<evidence type="ECO:0000313" key="1">
    <source>
        <dbReference type="EMBL" id="MCC2125006.1"/>
    </source>
</evidence>
<name>A0AAE3A7H5_9FIRM</name>
<dbReference type="SUPFAM" id="SSF56436">
    <property type="entry name" value="C-type lectin-like"/>
    <property type="match status" value="1"/>
</dbReference>
<dbReference type="EMBL" id="JAJEPS010000001">
    <property type="protein sequence ID" value="MCC2125006.1"/>
    <property type="molecule type" value="Genomic_DNA"/>
</dbReference>
<evidence type="ECO:0000313" key="2">
    <source>
        <dbReference type="Proteomes" id="UP001198220"/>
    </source>
</evidence>
<dbReference type="InterPro" id="IPR042095">
    <property type="entry name" value="SUMF_sf"/>
</dbReference>
<reference evidence="1 2" key="1">
    <citation type="submission" date="2021-10" db="EMBL/GenBank/DDBJ databases">
        <title>Anaerobic single-cell dispensing facilitates the cultivation of human gut bacteria.</title>
        <authorList>
            <person name="Afrizal A."/>
        </authorList>
    </citation>
    <scope>NUCLEOTIDE SEQUENCE [LARGE SCALE GENOMIC DNA]</scope>
    <source>
        <strain evidence="1 2">CLA-AA-H276</strain>
    </source>
</reference>
<keyword evidence="2" id="KW-1185">Reference proteome</keyword>
<dbReference type="RefSeq" id="WP_308458496.1">
    <property type="nucleotide sequence ID" value="NZ_JAJEPS010000001.1"/>
</dbReference>
<dbReference type="AlphaFoldDB" id="A0AAE3A7H5"/>
<comment type="caution">
    <text evidence="1">The sequence shown here is derived from an EMBL/GenBank/DDBJ whole genome shotgun (WGS) entry which is preliminary data.</text>
</comment>
<dbReference type="Gene3D" id="3.90.1580.10">
    <property type="entry name" value="paralog of FGE (formylglycine-generating enzyme)"/>
    <property type="match status" value="1"/>
</dbReference>
<organism evidence="1 2">
    <name type="scientific">Hominiventricola filiformis</name>
    <dbReference type="NCBI Taxonomy" id="2885352"/>
    <lineage>
        <taxon>Bacteria</taxon>
        <taxon>Bacillati</taxon>
        <taxon>Bacillota</taxon>
        <taxon>Clostridia</taxon>
        <taxon>Lachnospirales</taxon>
        <taxon>Lachnospiraceae</taxon>
        <taxon>Hominiventricola</taxon>
    </lineage>
</organism>
<gene>
    <name evidence="1" type="ORF">LKD36_02300</name>
</gene>
<dbReference type="Proteomes" id="UP001198220">
    <property type="component" value="Unassembled WGS sequence"/>
</dbReference>
<sequence length="345" mass="37664">MKEFVKKKAVIVKDRLGLPNYMTMFYMEPGTYNPEDVPEMFKIRNKIVPAILISQYHNTTIKSMGGDVAVSLPYQQPRHTITLDEAAAACARKGEGWHLMTNTEFAYLLHEAEELGHTIGGNTNHGSNEDNPQEKGVVYDSAGRTLTGCDPLTWSHDGTAGGVFGICGNFWEFVTGLRLHKGVVEYTKDNDAAVEGYKDEAPDWTVAEVNGKPLKLYGSSDGGVVMSTAEKIEKDWDGCHIAELQLEELEDVPEIAYKLGIVPHDWKNETAGIWADSELEEAVPIRGSSFYLTSGGGAGALFLNDARSFVSGSVSLRSALFLESWELATDLLKAGAEAHAGAQDE</sequence>
<dbReference type="InterPro" id="IPR016187">
    <property type="entry name" value="CTDL_fold"/>
</dbReference>
<proteinExistence type="predicted"/>
<accession>A0AAE3A7H5</accession>
<protein>
    <submittedName>
        <fullName evidence="1">Uncharacterized protein</fullName>
    </submittedName>
</protein>